<protein>
    <submittedName>
        <fullName evidence="13">D-alanyl-D-alanine carboxypeptidase</fullName>
    </submittedName>
</protein>
<evidence type="ECO:0000256" key="11">
    <source>
        <dbReference type="SAM" id="SignalP"/>
    </source>
</evidence>
<dbReference type="GO" id="GO:0071555">
    <property type="term" value="P:cell wall organization"/>
    <property type="evidence" value="ECO:0007669"/>
    <property type="project" value="UniProtKB-KW"/>
</dbReference>
<comment type="caution">
    <text evidence="13">The sequence shown here is derived from an EMBL/GenBank/DDBJ whole genome shotgun (WGS) entry which is preliminary data.</text>
</comment>
<evidence type="ECO:0000256" key="10">
    <source>
        <dbReference type="SAM" id="MobiDB-lite"/>
    </source>
</evidence>
<keyword evidence="2 11" id="KW-0732">Signal</keyword>
<evidence type="ECO:0000256" key="9">
    <source>
        <dbReference type="RuleBase" id="RU004016"/>
    </source>
</evidence>
<evidence type="ECO:0000256" key="4">
    <source>
        <dbReference type="ARBA" id="ARBA00022960"/>
    </source>
</evidence>
<evidence type="ECO:0000256" key="2">
    <source>
        <dbReference type="ARBA" id="ARBA00022729"/>
    </source>
</evidence>
<feature type="compositionally biased region" description="Low complexity" evidence="10">
    <location>
        <begin position="28"/>
        <end position="38"/>
    </location>
</feature>
<feature type="region of interest" description="Disordered" evidence="10">
    <location>
        <begin position="28"/>
        <end position="63"/>
    </location>
</feature>
<evidence type="ECO:0000256" key="3">
    <source>
        <dbReference type="ARBA" id="ARBA00022801"/>
    </source>
</evidence>
<evidence type="ECO:0000256" key="7">
    <source>
        <dbReference type="PIRSR" id="PIRSR618044-1"/>
    </source>
</evidence>
<feature type="chain" id="PRO_5032564617" evidence="11">
    <location>
        <begin position="27"/>
        <end position="310"/>
    </location>
</feature>
<dbReference type="InterPro" id="IPR001967">
    <property type="entry name" value="Peptidase_S11_N"/>
</dbReference>
<dbReference type="InterPro" id="IPR012338">
    <property type="entry name" value="Beta-lactam/transpept-like"/>
</dbReference>
<dbReference type="GO" id="GO:0046677">
    <property type="term" value="P:response to antibiotic"/>
    <property type="evidence" value="ECO:0007669"/>
    <property type="project" value="InterPro"/>
</dbReference>
<reference evidence="13" key="1">
    <citation type="journal article" date="2020" name="mSystems">
        <title>Genome- and Community-Level Interaction Insights into Carbon Utilization and Element Cycling Functions of Hydrothermarchaeota in Hydrothermal Sediment.</title>
        <authorList>
            <person name="Zhou Z."/>
            <person name="Liu Y."/>
            <person name="Xu W."/>
            <person name="Pan J."/>
            <person name="Luo Z.H."/>
            <person name="Li M."/>
        </authorList>
    </citation>
    <scope>NUCLEOTIDE SEQUENCE [LARGE SCALE GENOMIC DNA]</scope>
    <source>
        <strain evidence="13">SpSt-381</strain>
    </source>
</reference>
<dbReference type="GO" id="GO:0006508">
    <property type="term" value="P:proteolysis"/>
    <property type="evidence" value="ECO:0007669"/>
    <property type="project" value="InterPro"/>
</dbReference>
<keyword evidence="4" id="KW-0133">Cell shape</keyword>
<organism evidence="13">
    <name type="scientific">Eiseniibacteriota bacterium</name>
    <dbReference type="NCBI Taxonomy" id="2212470"/>
    <lineage>
        <taxon>Bacteria</taxon>
        <taxon>Candidatus Eiseniibacteriota</taxon>
    </lineage>
</organism>
<dbReference type="GO" id="GO:0030655">
    <property type="term" value="P:beta-lactam antibiotic catabolic process"/>
    <property type="evidence" value="ECO:0007669"/>
    <property type="project" value="InterPro"/>
</dbReference>
<dbReference type="InterPro" id="IPR000871">
    <property type="entry name" value="Beta-lactam_class-A"/>
</dbReference>
<feature type="active site" description="Proton acceptor" evidence="7">
    <location>
        <position position="98"/>
    </location>
</feature>
<accession>A0A832I4K5</accession>
<dbReference type="GO" id="GO:0008800">
    <property type="term" value="F:beta-lactamase activity"/>
    <property type="evidence" value="ECO:0007669"/>
    <property type="project" value="InterPro"/>
</dbReference>
<comment type="similarity">
    <text evidence="1 9">Belongs to the peptidase S11 family.</text>
</comment>
<keyword evidence="13" id="KW-0645">Protease</keyword>
<evidence type="ECO:0000256" key="5">
    <source>
        <dbReference type="ARBA" id="ARBA00022984"/>
    </source>
</evidence>
<dbReference type="Pfam" id="PF00768">
    <property type="entry name" value="Peptidase_S11"/>
    <property type="match status" value="1"/>
</dbReference>
<feature type="active site" description="Acyl-ester intermediate" evidence="7">
    <location>
        <position position="95"/>
    </location>
</feature>
<dbReference type="SUPFAM" id="SSF56601">
    <property type="entry name" value="beta-lactamase/transpeptidase-like"/>
    <property type="match status" value="1"/>
</dbReference>
<keyword evidence="13" id="KW-0121">Carboxypeptidase</keyword>
<dbReference type="PANTHER" id="PTHR35333:SF4">
    <property type="entry name" value="SLR0121 PROTEIN"/>
    <property type="match status" value="1"/>
</dbReference>
<evidence type="ECO:0000256" key="1">
    <source>
        <dbReference type="ARBA" id="ARBA00007164"/>
    </source>
</evidence>
<evidence type="ECO:0000256" key="6">
    <source>
        <dbReference type="ARBA" id="ARBA00023316"/>
    </source>
</evidence>
<sequence>MKIRCWRAAAMVLLAASLAQPTTTVAATHAAPATSRRTIQTSSGTASAPRPKAKRRRARRAPPGGVWSRHAIVVDPATGQVLYEKNAGRSVPIASITKLMTALVFLEQRPDLDRLVEVTRQELTGGGHTQLRNRERVALRDLLHMSLMVSDNVATRVLARESGLAPEDFLAAMNRRALELGMTHTRFVETTGLDERNVSTASDVATLLKAAASEPTIRAITTLRSHEFRSATRPHVIGNTNRLLYGQYEVLGGKTGFISAAGYCFTTWIRSQGRDLIAVVLGAPTNATRFADVVRLVQRTSSASIAPSQP</sequence>
<evidence type="ECO:0000313" key="13">
    <source>
        <dbReference type="EMBL" id="HGZ44338.1"/>
    </source>
</evidence>
<gene>
    <name evidence="13" type="ORF">ENR23_13145</name>
</gene>
<dbReference type="PRINTS" id="PR00725">
    <property type="entry name" value="DADACBPTASE1"/>
</dbReference>
<feature type="active site" evidence="7">
    <location>
        <position position="150"/>
    </location>
</feature>
<dbReference type="GO" id="GO:0008360">
    <property type="term" value="P:regulation of cell shape"/>
    <property type="evidence" value="ECO:0007669"/>
    <property type="project" value="UniProtKB-KW"/>
</dbReference>
<feature type="binding site" evidence="8">
    <location>
        <position position="254"/>
    </location>
    <ligand>
        <name>substrate</name>
    </ligand>
</feature>
<feature type="domain" description="Peptidase S11 D-alanyl-D-alanine carboxypeptidase A N-terminal" evidence="12">
    <location>
        <begin position="65"/>
        <end position="285"/>
    </location>
</feature>
<dbReference type="GO" id="GO:0009002">
    <property type="term" value="F:serine-type D-Ala-D-Ala carboxypeptidase activity"/>
    <property type="evidence" value="ECO:0007669"/>
    <property type="project" value="InterPro"/>
</dbReference>
<dbReference type="EMBL" id="DSQF01000026">
    <property type="protein sequence ID" value="HGZ44338.1"/>
    <property type="molecule type" value="Genomic_DNA"/>
</dbReference>
<dbReference type="AlphaFoldDB" id="A0A832I4K5"/>
<dbReference type="InterPro" id="IPR018044">
    <property type="entry name" value="Peptidase_S11"/>
</dbReference>
<dbReference type="GO" id="GO:0009252">
    <property type="term" value="P:peptidoglycan biosynthetic process"/>
    <property type="evidence" value="ECO:0007669"/>
    <property type="project" value="UniProtKB-KW"/>
</dbReference>
<keyword evidence="5" id="KW-0573">Peptidoglycan synthesis</keyword>
<feature type="compositionally biased region" description="Basic residues" evidence="10">
    <location>
        <begin position="51"/>
        <end position="60"/>
    </location>
</feature>
<evidence type="ECO:0000256" key="8">
    <source>
        <dbReference type="PIRSR" id="PIRSR618044-2"/>
    </source>
</evidence>
<evidence type="ECO:0000259" key="12">
    <source>
        <dbReference type="Pfam" id="PF00768"/>
    </source>
</evidence>
<proteinExistence type="inferred from homology"/>
<dbReference type="PANTHER" id="PTHR35333">
    <property type="entry name" value="BETA-LACTAMASE"/>
    <property type="match status" value="1"/>
</dbReference>
<dbReference type="Gene3D" id="3.40.710.10">
    <property type="entry name" value="DD-peptidase/beta-lactamase superfamily"/>
    <property type="match status" value="1"/>
</dbReference>
<name>A0A832I4K5_UNCEI</name>
<keyword evidence="6" id="KW-0961">Cell wall biogenesis/degradation</keyword>
<feature type="signal peptide" evidence="11">
    <location>
        <begin position="1"/>
        <end position="26"/>
    </location>
</feature>
<keyword evidence="3" id="KW-0378">Hydrolase</keyword>